<name>A0A075WCW1_ARCFL</name>
<dbReference type="PANTHER" id="PTHR30425:SF1">
    <property type="entry name" value="PHOSPHATE TRANSPORT SYSTEM PERMEASE PROTEIN PSTC"/>
    <property type="match status" value="1"/>
</dbReference>
<dbReference type="InterPro" id="IPR051124">
    <property type="entry name" value="Phosphate_Transport_Permease"/>
</dbReference>
<dbReference type="Proteomes" id="UP000028501">
    <property type="component" value="Chromosome"/>
</dbReference>
<comment type="subcellular location">
    <subcellularLocation>
        <location evidence="1 9">Cell membrane</location>
        <topology evidence="1 9">Multi-pass membrane protein</topology>
    </subcellularLocation>
</comment>
<feature type="transmembrane region" description="Helical" evidence="9">
    <location>
        <begin position="214"/>
        <end position="237"/>
    </location>
</feature>
<evidence type="ECO:0000313" key="13">
    <source>
        <dbReference type="Proteomes" id="UP000028501"/>
    </source>
</evidence>
<dbReference type="InterPro" id="IPR035906">
    <property type="entry name" value="MetI-like_sf"/>
</dbReference>
<evidence type="ECO:0000259" key="11">
    <source>
        <dbReference type="PROSITE" id="PS50928"/>
    </source>
</evidence>
<dbReference type="GeneID" id="24794968"/>
<comment type="similarity">
    <text evidence="2 10">Belongs to the binding-protein-dependent transport system permease family. CysTW subfamily.</text>
</comment>
<dbReference type="AlphaFoldDB" id="A0A075WCW1"/>
<evidence type="ECO:0000256" key="10">
    <source>
        <dbReference type="RuleBase" id="RU363054"/>
    </source>
</evidence>
<dbReference type="Gene3D" id="1.10.3720.10">
    <property type="entry name" value="MetI-like"/>
    <property type="match status" value="1"/>
</dbReference>
<evidence type="ECO:0000256" key="1">
    <source>
        <dbReference type="ARBA" id="ARBA00004651"/>
    </source>
</evidence>
<dbReference type="CDD" id="cd06261">
    <property type="entry name" value="TM_PBP2"/>
    <property type="match status" value="1"/>
</dbReference>
<feature type="transmembrane region" description="Helical" evidence="9">
    <location>
        <begin position="12"/>
        <end position="31"/>
    </location>
</feature>
<accession>A0A075WCW1</accession>
<dbReference type="Pfam" id="PF00528">
    <property type="entry name" value="BPD_transp_1"/>
    <property type="match status" value="1"/>
</dbReference>
<keyword evidence="8 9" id="KW-0472">Membrane</keyword>
<dbReference type="GO" id="GO:0006817">
    <property type="term" value="P:phosphate ion transport"/>
    <property type="evidence" value="ECO:0007669"/>
    <property type="project" value="UniProtKB-KW"/>
</dbReference>
<feature type="transmembrane region" description="Helical" evidence="9">
    <location>
        <begin position="60"/>
        <end position="93"/>
    </location>
</feature>
<evidence type="ECO:0000256" key="6">
    <source>
        <dbReference type="ARBA" id="ARBA00022692"/>
    </source>
</evidence>
<dbReference type="InterPro" id="IPR000515">
    <property type="entry name" value="MetI-like"/>
</dbReference>
<dbReference type="EMBL" id="CP006577">
    <property type="protein sequence ID" value="AIG98235.1"/>
    <property type="molecule type" value="Genomic_DNA"/>
</dbReference>
<evidence type="ECO:0000256" key="4">
    <source>
        <dbReference type="ARBA" id="ARBA00022475"/>
    </source>
</evidence>
<dbReference type="NCBIfam" id="TIGR02138">
    <property type="entry name" value="phosphate_pstC"/>
    <property type="match status" value="1"/>
</dbReference>
<evidence type="ECO:0000256" key="8">
    <source>
        <dbReference type="ARBA" id="ARBA00023136"/>
    </source>
</evidence>
<dbReference type="PROSITE" id="PS50928">
    <property type="entry name" value="ABC_TM1"/>
    <property type="match status" value="1"/>
</dbReference>
<feature type="transmembrane region" description="Helical" evidence="9">
    <location>
        <begin position="154"/>
        <end position="174"/>
    </location>
</feature>
<keyword evidence="7 9" id="KW-1133">Transmembrane helix</keyword>
<organism evidence="12 13">
    <name type="scientific">Archaeoglobus fulgidus DSM 8774</name>
    <dbReference type="NCBI Taxonomy" id="1344584"/>
    <lineage>
        <taxon>Archaea</taxon>
        <taxon>Methanobacteriati</taxon>
        <taxon>Methanobacteriota</taxon>
        <taxon>Archaeoglobi</taxon>
        <taxon>Archaeoglobales</taxon>
        <taxon>Archaeoglobaceae</taxon>
        <taxon>Archaeoglobus</taxon>
    </lineage>
</organism>
<dbReference type="SUPFAM" id="SSF161098">
    <property type="entry name" value="MetI-like"/>
    <property type="match status" value="1"/>
</dbReference>
<keyword evidence="3 9" id="KW-0813">Transport</keyword>
<dbReference type="GO" id="GO:0005886">
    <property type="term" value="C:plasma membrane"/>
    <property type="evidence" value="ECO:0007669"/>
    <property type="project" value="UniProtKB-SubCell"/>
</dbReference>
<keyword evidence="6 9" id="KW-0812">Transmembrane</keyword>
<feature type="domain" description="ABC transmembrane type-1" evidence="11">
    <location>
        <begin position="67"/>
        <end position="293"/>
    </location>
</feature>
<dbReference type="PANTHER" id="PTHR30425">
    <property type="entry name" value="PHOSPHATE TRANSPORT SYSTEM PERMEASE PROTEIN PST"/>
    <property type="match status" value="1"/>
</dbReference>
<gene>
    <name evidence="12" type="ORF">AFULGI_00014680</name>
</gene>
<evidence type="ECO:0000256" key="9">
    <source>
        <dbReference type="RuleBase" id="RU363032"/>
    </source>
</evidence>
<dbReference type="InterPro" id="IPR011864">
    <property type="entry name" value="Phosphate_PstC"/>
</dbReference>
<evidence type="ECO:0000256" key="7">
    <source>
        <dbReference type="ARBA" id="ARBA00022989"/>
    </source>
</evidence>
<reference evidence="12 13" key="1">
    <citation type="submission" date="2013-07" db="EMBL/GenBank/DDBJ databases">
        <title>Genome of Archaeoglobus fulgidus.</title>
        <authorList>
            <person name="Fiebig A."/>
            <person name="Birkeland N.-K."/>
        </authorList>
    </citation>
    <scope>NUCLEOTIDE SEQUENCE [LARGE SCALE GENOMIC DNA]</scope>
    <source>
        <strain evidence="12 13">DSM 8774</strain>
    </source>
</reference>
<evidence type="ECO:0000256" key="5">
    <source>
        <dbReference type="ARBA" id="ARBA00022592"/>
    </source>
</evidence>
<protein>
    <recommendedName>
        <fullName evidence="10">Phosphate transport system permease protein</fullName>
    </recommendedName>
</protein>
<keyword evidence="5 10" id="KW-0592">Phosphate transport</keyword>
<comment type="function">
    <text evidence="10">Part of the binding-protein-dependent transport system for phosphate; probably responsible for the translocation of the substrate across the membrane.</text>
</comment>
<evidence type="ECO:0000256" key="3">
    <source>
        <dbReference type="ARBA" id="ARBA00022448"/>
    </source>
</evidence>
<dbReference type="HOGENOM" id="CLU_033621_1_3_2"/>
<feature type="transmembrane region" description="Helical" evidence="9">
    <location>
        <begin position="267"/>
        <end position="297"/>
    </location>
</feature>
<proteinExistence type="inferred from homology"/>
<keyword evidence="4 10" id="KW-1003">Cell membrane</keyword>
<sequence length="306" mass="33568">MMRDRFKISLFPFCALVFGIFALMIAVYLIASLPVLQKEGVQIYTSNEWRAVEDNPEREFYGVLAAIYGSLYTSILAVLIALPLSISFAVFVIDYAPRKLKEPLIVATDVMAGLPTIIYGIWGAFVLVPLLRDYVMLPLYRHLSFIPLFSFEPAGGYSFLAAGVLLGIMVTPFASSIIREAYRMVPYTYREAAFSLGATRYEATRILLGHIKPAIVAGILLAFGRAVGETVAVSLVVGNTFNIHPSLFAPGYTISSLIANQFGNAFIYGYMVSALFAAGLFLFVIGLVVNIGGLMVLRRYAHAQRG</sequence>
<dbReference type="RefSeq" id="WP_197030911.1">
    <property type="nucleotide sequence ID" value="NZ_CP006577.1"/>
</dbReference>
<dbReference type="GO" id="GO:0005315">
    <property type="term" value="F:phosphate transmembrane transporter activity"/>
    <property type="evidence" value="ECO:0007669"/>
    <property type="project" value="InterPro"/>
</dbReference>
<dbReference type="KEGG" id="afg:AFULGI_00014680"/>
<evidence type="ECO:0000256" key="2">
    <source>
        <dbReference type="ARBA" id="ARBA00007069"/>
    </source>
</evidence>
<evidence type="ECO:0000313" key="12">
    <source>
        <dbReference type="EMBL" id="AIG98235.1"/>
    </source>
</evidence>
<feature type="transmembrane region" description="Helical" evidence="9">
    <location>
        <begin position="105"/>
        <end position="131"/>
    </location>
</feature>